<dbReference type="Proteomes" id="UP000595437">
    <property type="component" value="Chromosome 4"/>
</dbReference>
<protein>
    <submittedName>
        <fullName evidence="2">DD37D maT transposase</fullName>
    </submittedName>
</protein>
<dbReference type="PANTHER" id="PTHR46068:SF1">
    <property type="entry name" value="TRANSPOSASE IS30-LIKE HTH DOMAIN-CONTAINING PROTEIN"/>
    <property type="match status" value="1"/>
</dbReference>
<feature type="region of interest" description="Disordered" evidence="1">
    <location>
        <begin position="33"/>
        <end position="59"/>
    </location>
</feature>
<organism evidence="2 3">
    <name type="scientific">Caligus rogercresseyi</name>
    <name type="common">Sea louse</name>
    <dbReference type="NCBI Taxonomy" id="217165"/>
    <lineage>
        <taxon>Eukaryota</taxon>
        <taxon>Metazoa</taxon>
        <taxon>Ecdysozoa</taxon>
        <taxon>Arthropoda</taxon>
        <taxon>Crustacea</taxon>
        <taxon>Multicrustacea</taxon>
        <taxon>Hexanauplia</taxon>
        <taxon>Copepoda</taxon>
        <taxon>Siphonostomatoida</taxon>
        <taxon>Caligidae</taxon>
        <taxon>Caligus</taxon>
    </lineage>
</organism>
<dbReference type="EMBL" id="CP045893">
    <property type="protein sequence ID" value="QQP53727.1"/>
    <property type="molecule type" value="Genomic_DNA"/>
</dbReference>
<accession>A0A7T8KD67</accession>
<dbReference type="PANTHER" id="PTHR46068">
    <property type="entry name" value="PROTEIN CBG27172"/>
    <property type="match status" value="1"/>
</dbReference>
<gene>
    <name evidence="2" type="ORF">FKW44_006295</name>
</gene>
<dbReference type="OrthoDB" id="10006939at2759"/>
<sequence length="294" mass="32913">MDLESKRTTIVKLLDSGQSPKAIMIMLGLSKRQAKPQGSLNKERSDQPSPADTSLPARSMNKMAQEYNVSARTIGKVVKAGLGMKPFKYRKIHLLNEATRGKRKATSKLVLKWHADNPSVVVIFSDEKLFETTKKFNPQNDRILEYQKRLPDAEAGICDYLGTVASNGKKSPLLRIPDGVKINKIVYLDFLNTKVFQEEFCGVPLRPILQRLCRTSVQPIFTTFGARSFGLSHLLIASPLTLKANAKPRVNKDQLMATAEAAWNKFTEEIVRIRCTGVVKRLRAVVRANVGYVE</sequence>
<proteinExistence type="predicted"/>
<evidence type="ECO:0000313" key="2">
    <source>
        <dbReference type="EMBL" id="QQP53727.1"/>
    </source>
</evidence>
<name>A0A7T8KD67_CALRO</name>
<reference evidence="3" key="1">
    <citation type="submission" date="2021-01" db="EMBL/GenBank/DDBJ databases">
        <title>Caligus Genome Assembly.</title>
        <authorList>
            <person name="Gallardo-Escarate C."/>
        </authorList>
    </citation>
    <scope>NUCLEOTIDE SEQUENCE [LARGE SCALE GENOMIC DNA]</scope>
</reference>
<evidence type="ECO:0000256" key="1">
    <source>
        <dbReference type="SAM" id="MobiDB-lite"/>
    </source>
</evidence>
<evidence type="ECO:0000313" key="3">
    <source>
        <dbReference type="Proteomes" id="UP000595437"/>
    </source>
</evidence>
<keyword evidence="3" id="KW-1185">Reference proteome</keyword>
<dbReference type="AlphaFoldDB" id="A0A7T8KD67"/>